<dbReference type="AlphaFoldDB" id="A0A1S8X2J3"/>
<proteinExistence type="predicted"/>
<dbReference type="EMBL" id="KV892485">
    <property type="protein sequence ID" value="OON20713.1"/>
    <property type="molecule type" value="Genomic_DNA"/>
</dbReference>
<evidence type="ECO:0000313" key="1">
    <source>
        <dbReference type="EMBL" id="OON20713.1"/>
    </source>
</evidence>
<name>A0A1S8X2J3_OPIVI</name>
<protein>
    <submittedName>
        <fullName evidence="1">Uncharacterized protein</fullName>
    </submittedName>
</protein>
<organism evidence="1 2">
    <name type="scientific">Opisthorchis viverrini</name>
    <name type="common">Southeast Asian liver fluke</name>
    <dbReference type="NCBI Taxonomy" id="6198"/>
    <lineage>
        <taxon>Eukaryota</taxon>
        <taxon>Metazoa</taxon>
        <taxon>Spiralia</taxon>
        <taxon>Lophotrochozoa</taxon>
        <taxon>Platyhelminthes</taxon>
        <taxon>Trematoda</taxon>
        <taxon>Digenea</taxon>
        <taxon>Opisthorchiida</taxon>
        <taxon>Opisthorchiata</taxon>
        <taxon>Opisthorchiidae</taxon>
        <taxon>Opisthorchis</taxon>
    </lineage>
</organism>
<reference evidence="1 2" key="1">
    <citation type="submission" date="2015-03" db="EMBL/GenBank/DDBJ databases">
        <title>Draft genome of the nematode, Opisthorchis viverrini.</title>
        <authorList>
            <person name="Mitreva M."/>
        </authorList>
    </citation>
    <scope>NUCLEOTIDE SEQUENCE [LARGE SCALE GENOMIC DNA]</scope>
    <source>
        <strain evidence="1">Khon Kaen</strain>
    </source>
</reference>
<dbReference type="Proteomes" id="UP000243686">
    <property type="component" value="Unassembled WGS sequence"/>
</dbReference>
<evidence type="ECO:0000313" key="2">
    <source>
        <dbReference type="Proteomes" id="UP000243686"/>
    </source>
</evidence>
<gene>
    <name evidence="1" type="ORF">X801_03398</name>
</gene>
<keyword evidence="2" id="KW-1185">Reference proteome</keyword>
<accession>A0A1S8X2J3</accession>
<dbReference type="Gene3D" id="3.30.200.20">
    <property type="entry name" value="Phosphorylase Kinase, domain 1"/>
    <property type="match status" value="1"/>
</dbReference>
<sequence length="67" mass="8070">MDKEKIVKLKQVDHILNEKRILAAVDFPFFIKLFYSFKHLLQKNIHDLKLPVSKRDVGEYFQIGRRL</sequence>